<evidence type="ECO:0000256" key="1">
    <source>
        <dbReference type="SAM" id="MobiDB-lite"/>
    </source>
</evidence>
<organism evidence="3 4">
    <name type="scientific">Acer negundo</name>
    <name type="common">Box elder</name>
    <dbReference type="NCBI Taxonomy" id="4023"/>
    <lineage>
        <taxon>Eukaryota</taxon>
        <taxon>Viridiplantae</taxon>
        <taxon>Streptophyta</taxon>
        <taxon>Embryophyta</taxon>
        <taxon>Tracheophyta</taxon>
        <taxon>Spermatophyta</taxon>
        <taxon>Magnoliopsida</taxon>
        <taxon>eudicotyledons</taxon>
        <taxon>Gunneridae</taxon>
        <taxon>Pentapetalae</taxon>
        <taxon>rosids</taxon>
        <taxon>malvids</taxon>
        <taxon>Sapindales</taxon>
        <taxon>Sapindaceae</taxon>
        <taxon>Hippocastanoideae</taxon>
        <taxon>Acereae</taxon>
        <taxon>Acer</taxon>
    </lineage>
</organism>
<accession>A0AAD5P0G9</accession>
<dbReference type="FunFam" id="2.60.200.20:FF:000063">
    <property type="entry name" value="Predicted protein"/>
    <property type="match status" value="1"/>
</dbReference>
<dbReference type="PROSITE" id="PS50006">
    <property type="entry name" value="FHA_DOMAIN"/>
    <property type="match status" value="1"/>
</dbReference>
<dbReference type="Gene3D" id="2.60.200.20">
    <property type="match status" value="1"/>
</dbReference>
<sequence length="219" mass="23321">MEIISSQAKLMSTTSTSIFHSKPSLVVSSSIPFQHSYNSNSKTLLTQLQVLGIQPKKHTNLVGPIHASDISSTTDVSDTTTWLLQPVGDGDTKHIGFKVQMPDAFEIASSVVTVGRLPEKADMVIPVATVSGVHARIRKKGGNLLVTDLDSTNGTFVDDKRLRPGVVTTVSSGSCITFGDTHLAMFRVSKLEEVEAPSEPEPEESEGKIASSAVSAETS</sequence>
<dbReference type="InterPro" id="IPR008984">
    <property type="entry name" value="SMAD_FHA_dom_sf"/>
</dbReference>
<proteinExistence type="predicted"/>
<dbReference type="AlphaFoldDB" id="A0AAD5P0G9"/>
<feature type="domain" description="FHA" evidence="2">
    <location>
        <begin position="112"/>
        <end position="162"/>
    </location>
</feature>
<dbReference type="Pfam" id="PF00498">
    <property type="entry name" value="FHA"/>
    <property type="match status" value="1"/>
</dbReference>
<comment type="caution">
    <text evidence="3">The sequence shown here is derived from an EMBL/GenBank/DDBJ whole genome shotgun (WGS) entry which is preliminary data.</text>
</comment>
<gene>
    <name evidence="3" type="ORF">LWI28_002837</name>
</gene>
<keyword evidence="4" id="KW-1185">Reference proteome</keyword>
<dbReference type="EMBL" id="JAJSOW010000003">
    <property type="protein sequence ID" value="KAI9194064.1"/>
    <property type="molecule type" value="Genomic_DNA"/>
</dbReference>
<reference evidence="3" key="1">
    <citation type="journal article" date="2022" name="Plant J.">
        <title>Strategies of tolerance reflected in two North American maple genomes.</title>
        <authorList>
            <person name="McEvoy S.L."/>
            <person name="Sezen U.U."/>
            <person name="Trouern-Trend A."/>
            <person name="McMahon S.M."/>
            <person name="Schaberg P.G."/>
            <person name="Yang J."/>
            <person name="Wegrzyn J.L."/>
            <person name="Swenson N.G."/>
        </authorList>
    </citation>
    <scope>NUCLEOTIDE SEQUENCE</scope>
    <source>
        <strain evidence="3">91603</strain>
    </source>
</reference>
<dbReference type="PANTHER" id="PTHR23308">
    <property type="entry name" value="NUCLEAR INHIBITOR OF PROTEIN PHOSPHATASE-1"/>
    <property type="match status" value="1"/>
</dbReference>
<reference evidence="3" key="2">
    <citation type="submission" date="2023-02" db="EMBL/GenBank/DDBJ databases">
        <authorList>
            <person name="Swenson N.G."/>
            <person name="Wegrzyn J.L."/>
            <person name="Mcevoy S.L."/>
        </authorList>
    </citation>
    <scope>NUCLEOTIDE SEQUENCE</scope>
    <source>
        <strain evidence="3">91603</strain>
        <tissue evidence="3">Leaf</tissue>
    </source>
</reference>
<dbReference type="Proteomes" id="UP001064489">
    <property type="component" value="Chromosome 1"/>
</dbReference>
<dbReference type="SUPFAM" id="SSF49879">
    <property type="entry name" value="SMAD/FHA domain"/>
    <property type="match status" value="1"/>
</dbReference>
<feature type="compositionally biased region" description="Acidic residues" evidence="1">
    <location>
        <begin position="194"/>
        <end position="204"/>
    </location>
</feature>
<feature type="region of interest" description="Disordered" evidence="1">
    <location>
        <begin position="193"/>
        <end position="219"/>
    </location>
</feature>
<dbReference type="SMART" id="SM00240">
    <property type="entry name" value="FHA"/>
    <property type="match status" value="1"/>
</dbReference>
<name>A0AAD5P0G9_ACENE</name>
<evidence type="ECO:0000313" key="4">
    <source>
        <dbReference type="Proteomes" id="UP001064489"/>
    </source>
</evidence>
<protein>
    <recommendedName>
        <fullName evidence="2">FHA domain-containing protein</fullName>
    </recommendedName>
</protein>
<evidence type="ECO:0000259" key="2">
    <source>
        <dbReference type="PROSITE" id="PS50006"/>
    </source>
</evidence>
<evidence type="ECO:0000313" key="3">
    <source>
        <dbReference type="EMBL" id="KAI9194064.1"/>
    </source>
</evidence>
<dbReference type="InterPro" id="IPR050923">
    <property type="entry name" value="Cell_Proc_Reg/RNA_Proc"/>
</dbReference>
<dbReference type="InterPro" id="IPR000253">
    <property type="entry name" value="FHA_dom"/>
</dbReference>
<dbReference type="CDD" id="cd00060">
    <property type="entry name" value="FHA"/>
    <property type="match status" value="1"/>
</dbReference>